<accession>A0A401ZT67</accession>
<dbReference type="PANTHER" id="PTHR43479">
    <property type="entry name" value="ACREF/ENVCD OPERON REPRESSOR-RELATED"/>
    <property type="match status" value="1"/>
</dbReference>
<evidence type="ECO:0000256" key="2">
    <source>
        <dbReference type="PROSITE-ProRule" id="PRU00335"/>
    </source>
</evidence>
<name>A0A401ZT67_9CHLR</name>
<dbReference type="GO" id="GO:0003677">
    <property type="term" value="F:DNA binding"/>
    <property type="evidence" value="ECO:0007669"/>
    <property type="project" value="UniProtKB-UniRule"/>
</dbReference>
<protein>
    <submittedName>
        <fullName evidence="4">TetR family transcriptional regulator</fullName>
    </submittedName>
</protein>
<dbReference type="Proteomes" id="UP000287224">
    <property type="component" value="Unassembled WGS sequence"/>
</dbReference>
<dbReference type="InterPro" id="IPR009057">
    <property type="entry name" value="Homeodomain-like_sf"/>
</dbReference>
<gene>
    <name evidence="4" type="ORF">KDAU_73900</name>
</gene>
<dbReference type="SUPFAM" id="SSF46689">
    <property type="entry name" value="Homeodomain-like"/>
    <property type="match status" value="1"/>
</dbReference>
<keyword evidence="1 2" id="KW-0238">DNA-binding</keyword>
<comment type="caution">
    <text evidence="4">The sequence shown here is derived from an EMBL/GenBank/DDBJ whole genome shotgun (WGS) entry which is preliminary data.</text>
</comment>
<keyword evidence="5" id="KW-1185">Reference proteome</keyword>
<dbReference type="RefSeq" id="WP_126603042.1">
    <property type="nucleotide sequence ID" value="NZ_BIFQ01000002.1"/>
</dbReference>
<organism evidence="4 5">
    <name type="scientific">Dictyobacter aurantiacus</name>
    <dbReference type="NCBI Taxonomy" id="1936993"/>
    <lineage>
        <taxon>Bacteria</taxon>
        <taxon>Bacillati</taxon>
        <taxon>Chloroflexota</taxon>
        <taxon>Ktedonobacteria</taxon>
        <taxon>Ktedonobacterales</taxon>
        <taxon>Dictyobacteraceae</taxon>
        <taxon>Dictyobacter</taxon>
    </lineage>
</organism>
<dbReference type="AlphaFoldDB" id="A0A401ZT67"/>
<dbReference type="InterPro" id="IPR050624">
    <property type="entry name" value="HTH-type_Tx_Regulator"/>
</dbReference>
<feature type="DNA-binding region" description="H-T-H motif" evidence="2">
    <location>
        <begin position="31"/>
        <end position="50"/>
    </location>
</feature>
<reference evidence="5" key="1">
    <citation type="submission" date="2018-12" db="EMBL/GenBank/DDBJ databases">
        <title>Tengunoibacter tsumagoiensis gen. nov., sp. nov., Dictyobacter kobayashii sp. nov., D. alpinus sp. nov., and D. joshuensis sp. nov. and description of Dictyobacteraceae fam. nov. within the order Ktedonobacterales isolated from Tengu-no-mugimeshi.</title>
        <authorList>
            <person name="Wang C.M."/>
            <person name="Zheng Y."/>
            <person name="Sakai Y."/>
            <person name="Toyoda A."/>
            <person name="Minakuchi Y."/>
            <person name="Abe K."/>
            <person name="Yokota A."/>
            <person name="Yabe S."/>
        </authorList>
    </citation>
    <scope>NUCLEOTIDE SEQUENCE [LARGE SCALE GENOMIC DNA]</scope>
    <source>
        <strain evidence="5">S-27</strain>
    </source>
</reference>
<proteinExistence type="predicted"/>
<dbReference type="Gene3D" id="1.10.357.10">
    <property type="entry name" value="Tetracycline Repressor, domain 2"/>
    <property type="match status" value="1"/>
</dbReference>
<evidence type="ECO:0000313" key="4">
    <source>
        <dbReference type="EMBL" id="GCE10061.1"/>
    </source>
</evidence>
<dbReference type="PANTHER" id="PTHR43479:SF7">
    <property type="entry name" value="TETR-FAMILY TRANSCRIPTIONAL REGULATOR"/>
    <property type="match status" value="1"/>
</dbReference>
<dbReference type="InterPro" id="IPR039532">
    <property type="entry name" value="TetR_C_Firmicutes"/>
</dbReference>
<evidence type="ECO:0000313" key="5">
    <source>
        <dbReference type="Proteomes" id="UP000287224"/>
    </source>
</evidence>
<dbReference type="OrthoDB" id="154075at2"/>
<dbReference type="PROSITE" id="PS50977">
    <property type="entry name" value="HTH_TETR_2"/>
    <property type="match status" value="1"/>
</dbReference>
<sequence length="184" mass="21439">MKTDARVRYTRKVIKESLLKLLTEKPIQKITVKEICELAQINRATFYTHYHDPFDLLEQMEDEAFEELFAVITTASQDVTNFAKKVFTIVKKDADLFKILFSENGDKRFLKKIMEVPQARMVASWHQLYPQATEHQLDIFSTFIINGAIGVIEQWVRTGMQEEIPLDFGVITKQLIEIWLNVSP</sequence>
<dbReference type="Pfam" id="PF14278">
    <property type="entry name" value="TetR_C_8"/>
    <property type="match status" value="1"/>
</dbReference>
<dbReference type="InterPro" id="IPR001647">
    <property type="entry name" value="HTH_TetR"/>
</dbReference>
<evidence type="ECO:0000256" key="1">
    <source>
        <dbReference type="ARBA" id="ARBA00023125"/>
    </source>
</evidence>
<feature type="domain" description="HTH tetR-type" evidence="3">
    <location>
        <begin position="8"/>
        <end position="68"/>
    </location>
</feature>
<dbReference type="EMBL" id="BIFQ01000002">
    <property type="protein sequence ID" value="GCE10061.1"/>
    <property type="molecule type" value="Genomic_DNA"/>
</dbReference>
<evidence type="ECO:0000259" key="3">
    <source>
        <dbReference type="PROSITE" id="PS50977"/>
    </source>
</evidence>